<evidence type="ECO:0000313" key="3">
    <source>
        <dbReference type="Proteomes" id="UP001596138"/>
    </source>
</evidence>
<sequence length="319" mass="34524">MIPTPAPNTRANPYRGLSVQEVDFPLTEEAVLDYLLGREVYRRTDYLALRSHGATALVAVRKESLEPLFSPVVEARLLAGPDETAWVESPETDVGNATSLAAAAVPGARVTVVLGRFEHVNFLWEPAPITVRVTEVVPPYPPKLFAQAQQVIAYDEDLPPVNLVLDAVDVHDLAAANPAAGYLLPCRGSGTELGAPVSFLDTRPAERGDWTLIGCERSLQFHRHFYGDEPPRVELCPRKRAEAEPAAPGELTLSKCCLIERGLEVDATRAVVPWGTNLDEVREGLRHMLLPLAPEAVQGVSPSAAGPSTVDPVLEGGRR</sequence>
<reference evidence="3" key="1">
    <citation type="journal article" date="2019" name="Int. J. Syst. Evol. Microbiol.">
        <title>The Global Catalogue of Microorganisms (GCM) 10K type strain sequencing project: providing services to taxonomists for standard genome sequencing and annotation.</title>
        <authorList>
            <consortium name="The Broad Institute Genomics Platform"/>
            <consortium name="The Broad Institute Genome Sequencing Center for Infectious Disease"/>
            <person name="Wu L."/>
            <person name="Ma J."/>
        </authorList>
    </citation>
    <scope>NUCLEOTIDE SEQUENCE [LARGE SCALE GENOMIC DNA]</scope>
    <source>
        <strain evidence="3">CGMCC 4.7317</strain>
    </source>
</reference>
<dbReference type="InterPro" id="IPR056131">
    <property type="entry name" value="DUF7714"/>
</dbReference>
<accession>A0ABW1T473</accession>
<comment type="caution">
    <text evidence="2">The sequence shown here is derived from an EMBL/GenBank/DDBJ whole genome shotgun (WGS) entry which is preliminary data.</text>
</comment>
<dbReference type="RefSeq" id="WP_386768871.1">
    <property type="nucleotide sequence ID" value="NZ_JBHSTI010000044.1"/>
</dbReference>
<organism evidence="2 3">
    <name type="scientific">Longivirga aurantiaca</name>
    <dbReference type="NCBI Taxonomy" id="1837743"/>
    <lineage>
        <taxon>Bacteria</taxon>
        <taxon>Bacillati</taxon>
        <taxon>Actinomycetota</taxon>
        <taxon>Actinomycetes</taxon>
        <taxon>Sporichthyales</taxon>
        <taxon>Sporichthyaceae</taxon>
        <taxon>Longivirga</taxon>
    </lineage>
</organism>
<evidence type="ECO:0000313" key="2">
    <source>
        <dbReference type="EMBL" id="MFC6239553.1"/>
    </source>
</evidence>
<dbReference type="EMBL" id="JBHSTI010000044">
    <property type="protein sequence ID" value="MFC6239553.1"/>
    <property type="molecule type" value="Genomic_DNA"/>
</dbReference>
<protein>
    <submittedName>
        <fullName evidence="2">Uncharacterized protein</fullName>
    </submittedName>
</protein>
<evidence type="ECO:0000256" key="1">
    <source>
        <dbReference type="SAM" id="MobiDB-lite"/>
    </source>
</evidence>
<dbReference type="Pfam" id="PF24830">
    <property type="entry name" value="DUF7714"/>
    <property type="match status" value="1"/>
</dbReference>
<keyword evidence="3" id="KW-1185">Reference proteome</keyword>
<feature type="region of interest" description="Disordered" evidence="1">
    <location>
        <begin position="299"/>
        <end position="319"/>
    </location>
</feature>
<name>A0ABW1T473_9ACTN</name>
<gene>
    <name evidence="2" type="ORF">ACFQGU_16900</name>
</gene>
<dbReference type="Proteomes" id="UP001596138">
    <property type="component" value="Unassembled WGS sequence"/>
</dbReference>
<proteinExistence type="predicted"/>